<feature type="region of interest" description="Disordered" evidence="1">
    <location>
        <begin position="127"/>
        <end position="152"/>
    </location>
</feature>
<accession>A0AAD9C4H6</accession>
<reference evidence="2" key="1">
    <citation type="submission" date="2023-04" db="EMBL/GenBank/DDBJ databases">
        <title>Chromosome-level genome of Chaenocephalus aceratus.</title>
        <authorList>
            <person name="Park H."/>
        </authorList>
    </citation>
    <scope>NUCLEOTIDE SEQUENCE</scope>
    <source>
        <strain evidence="2">DE</strain>
        <tissue evidence="2">Muscle</tissue>
    </source>
</reference>
<dbReference type="EMBL" id="JASDAP010000010">
    <property type="protein sequence ID" value="KAK1894731.1"/>
    <property type="molecule type" value="Genomic_DNA"/>
</dbReference>
<dbReference type="AlphaFoldDB" id="A0AAD9C4H6"/>
<evidence type="ECO:0000256" key="1">
    <source>
        <dbReference type="SAM" id="MobiDB-lite"/>
    </source>
</evidence>
<feature type="non-terminal residue" evidence="2">
    <location>
        <position position="263"/>
    </location>
</feature>
<name>A0AAD9C4H6_DISEL</name>
<organism evidence="2 3">
    <name type="scientific">Dissostichus eleginoides</name>
    <name type="common">Patagonian toothfish</name>
    <name type="synonym">Dissostichus amissus</name>
    <dbReference type="NCBI Taxonomy" id="100907"/>
    <lineage>
        <taxon>Eukaryota</taxon>
        <taxon>Metazoa</taxon>
        <taxon>Chordata</taxon>
        <taxon>Craniata</taxon>
        <taxon>Vertebrata</taxon>
        <taxon>Euteleostomi</taxon>
        <taxon>Actinopterygii</taxon>
        <taxon>Neopterygii</taxon>
        <taxon>Teleostei</taxon>
        <taxon>Neoteleostei</taxon>
        <taxon>Acanthomorphata</taxon>
        <taxon>Eupercaria</taxon>
        <taxon>Perciformes</taxon>
        <taxon>Notothenioidei</taxon>
        <taxon>Nototheniidae</taxon>
        <taxon>Dissostichus</taxon>
    </lineage>
</organism>
<sequence length="263" mass="28883">LFALQSDCLEPFCYFAEDAETLQTHSFFAPPLSLSSSVSWQHVSFPLSVPPLEPSDWPECQSFSVWARPQPAVCSAVVEEGQLLSAAEEGTEKTLQCVSPWQWQWPVPKSPSNSLCVPLRVKHGSWGPDSGGGGGSLSGVVSRSAQPHAKPNGPWRTFTAQPSHPHYQCWTPHPPSTIFSKGAKSSLAVLCVRPYHRKLEGLHYAQRKRAGVRSPSSWMELPSSNTRVRQRCLIPTPPPPQTCPPPSLGTHQLTPIRHRACSI</sequence>
<evidence type="ECO:0000313" key="3">
    <source>
        <dbReference type="Proteomes" id="UP001228049"/>
    </source>
</evidence>
<proteinExistence type="predicted"/>
<keyword evidence="3" id="KW-1185">Reference proteome</keyword>
<evidence type="ECO:0000313" key="2">
    <source>
        <dbReference type="EMBL" id="KAK1894731.1"/>
    </source>
</evidence>
<feature type="non-terminal residue" evidence="2">
    <location>
        <position position="1"/>
    </location>
</feature>
<protein>
    <submittedName>
        <fullName evidence="2">3-methyl-2-oxobutanoate hydroxymethyltransferase</fullName>
    </submittedName>
</protein>
<dbReference type="Proteomes" id="UP001228049">
    <property type="component" value="Unassembled WGS sequence"/>
</dbReference>
<comment type="caution">
    <text evidence="2">The sequence shown here is derived from an EMBL/GenBank/DDBJ whole genome shotgun (WGS) entry which is preliminary data.</text>
</comment>
<gene>
    <name evidence="2" type="ORF">KUDE01_020188</name>
</gene>